<gene>
    <name evidence="3" type="ORF">OO013_11320</name>
</gene>
<dbReference type="RefSeq" id="WP_266056922.1">
    <property type="nucleotide sequence ID" value="NZ_JAPFQN010000006.1"/>
</dbReference>
<dbReference type="PANTHER" id="PTHR34477">
    <property type="entry name" value="UPF0213 PROTEIN YHBQ"/>
    <property type="match status" value="1"/>
</dbReference>
<proteinExistence type="inferred from homology"/>
<dbReference type="InterPro" id="IPR035901">
    <property type="entry name" value="GIY-YIG_endonuc_sf"/>
</dbReference>
<sequence>MFTVYVLYSEQYDKLYIGYTSDLEDRILSHNQKATKGFTIRYRPWKLIHTEELDSKTLAIKREKQLKSSRGRDFIRNTYNLFG</sequence>
<dbReference type="Gene3D" id="3.40.1440.10">
    <property type="entry name" value="GIY-YIG endonuclease"/>
    <property type="match status" value="1"/>
</dbReference>
<evidence type="ECO:0000313" key="3">
    <source>
        <dbReference type="EMBL" id="MCX2744460.1"/>
    </source>
</evidence>
<evidence type="ECO:0000256" key="1">
    <source>
        <dbReference type="ARBA" id="ARBA00007435"/>
    </source>
</evidence>
<dbReference type="CDD" id="cd10449">
    <property type="entry name" value="GIY-YIG_SLX1_like"/>
    <property type="match status" value="1"/>
</dbReference>
<evidence type="ECO:0000259" key="2">
    <source>
        <dbReference type="PROSITE" id="PS50164"/>
    </source>
</evidence>
<accession>A0ABT3RTI9</accession>
<dbReference type="Pfam" id="PF01541">
    <property type="entry name" value="GIY-YIG"/>
    <property type="match status" value="1"/>
</dbReference>
<protein>
    <submittedName>
        <fullName evidence="3">GIY-YIG nuclease family protein</fullName>
    </submittedName>
</protein>
<feature type="domain" description="GIY-YIG" evidence="2">
    <location>
        <begin position="1"/>
        <end position="81"/>
    </location>
</feature>
<dbReference type="Proteomes" id="UP001209885">
    <property type="component" value="Unassembled WGS sequence"/>
</dbReference>
<keyword evidence="4" id="KW-1185">Reference proteome</keyword>
<organism evidence="3 4">
    <name type="scientific">Mangrovivirga halotolerans</name>
    <dbReference type="NCBI Taxonomy" id="2993936"/>
    <lineage>
        <taxon>Bacteria</taxon>
        <taxon>Pseudomonadati</taxon>
        <taxon>Bacteroidota</taxon>
        <taxon>Cytophagia</taxon>
        <taxon>Cytophagales</taxon>
        <taxon>Mangrovivirgaceae</taxon>
        <taxon>Mangrovivirga</taxon>
    </lineage>
</organism>
<evidence type="ECO:0000313" key="4">
    <source>
        <dbReference type="Proteomes" id="UP001209885"/>
    </source>
</evidence>
<dbReference type="PANTHER" id="PTHR34477:SF5">
    <property type="entry name" value="BSL5627 PROTEIN"/>
    <property type="match status" value="1"/>
</dbReference>
<dbReference type="InterPro" id="IPR050190">
    <property type="entry name" value="UPF0213_domain"/>
</dbReference>
<reference evidence="3 4" key="1">
    <citation type="submission" date="2022-11" db="EMBL/GenBank/DDBJ databases">
        <title>The characterization of three novel Bacteroidetes species and genomic analysis of their roles in tidal elemental geochemical cycles.</title>
        <authorList>
            <person name="Ma K."/>
        </authorList>
    </citation>
    <scope>NUCLEOTIDE SEQUENCE [LARGE SCALE GENOMIC DNA]</scope>
    <source>
        <strain evidence="3 4">M17</strain>
    </source>
</reference>
<dbReference type="PROSITE" id="PS50164">
    <property type="entry name" value="GIY_YIG"/>
    <property type="match status" value="1"/>
</dbReference>
<comment type="caution">
    <text evidence="3">The sequence shown here is derived from an EMBL/GenBank/DDBJ whole genome shotgun (WGS) entry which is preliminary data.</text>
</comment>
<dbReference type="EMBL" id="JAPFQN010000006">
    <property type="protein sequence ID" value="MCX2744460.1"/>
    <property type="molecule type" value="Genomic_DNA"/>
</dbReference>
<dbReference type="SUPFAM" id="SSF82771">
    <property type="entry name" value="GIY-YIG endonuclease"/>
    <property type="match status" value="1"/>
</dbReference>
<dbReference type="InterPro" id="IPR000305">
    <property type="entry name" value="GIY-YIG_endonuc"/>
</dbReference>
<comment type="similarity">
    <text evidence="1">Belongs to the UPF0213 family.</text>
</comment>
<name>A0ABT3RTI9_9BACT</name>